<sequence length="74" mass="8185">MLKPTECALQSNDAVDSLNARSLQQAPARLVFGQAGLRKRGKKQRGFRMGCEAETLQANDHERAVKEARLLFSA</sequence>
<reference evidence="2" key="1">
    <citation type="journal article" date="2015" name="Nat. Genet.">
        <title>The genome and transcriptome of the zoonotic hookworm Ancylostoma ceylanicum identify infection-specific gene families.</title>
        <authorList>
            <person name="Schwarz E.M."/>
            <person name="Hu Y."/>
            <person name="Antoshechkin I."/>
            <person name="Miller M.M."/>
            <person name="Sternberg P.W."/>
            <person name="Aroian R.V."/>
        </authorList>
    </citation>
    <scope>NUCLEOTIDE SEQUENCE</scope>
    <source>
        <strain evidence="2">HY135</strain>
    </source>
</reference>
<protein>
    <submittedName>
        <fullName evidence="1">Uncharacterized protein</fullName>
    </submittedName>
</protein>
<evidence type="ECO:0000313" key="2">
    <source>
        <dbReference type="Proteomes" id="UP000024635"/>
    </source>
</evidence>
<dbReference type="EMBL" id="JARK01001354">
    <property type="protein sequence ID" value="EYC22005.1"/>
    <property type="molecule type" value="Genomic_DNA"/>
</dbReference>
<gene>
    <name evidence="1" type="primary">Acey_s0018.g3659</name>
    <name evidence="1" type="ORF">Y032_0018g3659</name>
</gene>
<dbReference type="Proteomes" id="UP000024635">
    <property type="component" value="Unassembled WGS sequence"/>
</dbReference>
<comment type="caution">
    <text evidence="1">The sequence shown here is derived from an EMBL/GenBank/DDBJ whole genome shotgun (WGS) entry which is preliminary data.</text>
</comment>
<evidence type="ECO:0000313" key="1">
    <source>
        <dbReference type="EMBL" id="EYC22005.1"/>
    </source>
</evidence>
<organism evidence="1 2">
    <name type="scientific">Ancylostoma ceylanicum</name>
    <dbReference type="NCBI Taxonomy" id="53326"/>
    <lineage>
        <taxon>Eukaryota</taxon>
        <taxon>Metazoa</taxon>
        <taxon>Ecdysozoa</taxon>
        <taxon>Nematoda</taxon>
        <taxon>Chromadorea</taxon>
        <taxon>Rhabditida</taxon>
        <taxon>Rhabditina</taxon>
        <taxon>Rhabditomorpha</taxon>
        <taxon>Strongyloidea</taxon>
        <taxon>Ancylostomatidae</taxon>
        <taxon>Ancylostomatinae</taxon>
        <taxon>Ancylostoma</taxon>
    </lineage>
</organism>
<keyword evidence="2" id="KW-1185">Reference proteome</keyword>
<proteinExistence type="predicted"/>
<dbReference type="AlphaFoldDB" id="A0A016V3I8"/>
<accession>A0A016V3I8</accession>
<name>A0A016V3I8_9BILA</name>